<dbReference type="InterPro" id="IPR051172">
    <property type="entry name" value="Chlamydia_OmcB"/>
</dbReference>
<proteinExistence type="predicted"/>
<name>A0A853IZP3_9BURK</name>
<dbReference type="InterPro" id="IPR047589">
    <property type="entry name" value="DUF11_rpt"/>
</dbReference>
<dbReference type="EMBL" id="JACCKX010000002">
    <property type="protein sequence ID" value="NZA03427.1"/>
    <property type="molecule type" value="Genomic_DNA"/>
</dbReference>
<dbReference type="PANTHER" id="PTHR34819:SF3">
    <property type="entry name" value="CELL SURFACE PROTEIN"/>
    <property type="match status" value="1"/>
</dbReference>
<evidence type="ECO:0000259" key="1">
    <source>
        <dbReference type="Pfam" id="PF24346"/>
    </source>
</evidence>
<dbReference type="AlphaFoldDB" id="A0A853IZP3"/>
<dbReference type="Proteomes" id="UP000589716">
    <property type="component" value="Unassembled WGS sequence"/>
</dbReference>
<gene>
    <name evidence="2" type="ORF">H0I39_18885</name>
    <name evidence="3" type="ORF">H0I39_20170</name>
</gene>
<dbReference type="InterPro" id="IPR055354">
    <property type="entry name" value="DUF7507"/>
</dbReference>
<keyword evidence="4" id="KW-1185">Reference proteome</keyword>
<feature type="domain" description="DUF7507" evidence="1">
    <location>
        <begin position="170"/>
        <end position="261"/>
    </location>
</feature>
<organism evidence="3 4">
    <name type="scientific">Ottowia beijingensis</name>
    <dbReference type="NCBI Taxonomy" id="1207057"/>
    <lineage>
        <taxon>Bacteria</taxon>
        <taxon>Pseudomonadati</taxon>
        <taxon>Pseudomonadota</taxon>
        <taxon>Betaproteobacteria</taxon>
        <taxon>Burkholderiales</taxon>
        <taxon>Comamonadaceae</taxon>
        <taxon>Ottowia</taxon>
    </lineage>
</organism>
<evidence type="ECO:0000313" key="2">
    <source>
        <dbReference type="EMBL" id="NZA03268.1"/>
    </source>
</evidence>
<dbReference type="PANTHER" id="PTHR34819">
    <property type="entry name" value="LARGE CYSTEINE-RICH PERIPLASMIC PROTEIN OMCB"/>
    <property type="match status" value="1"/>
</dbReference>
<feature type="domain" description="DUF7507" evidence="1">
    <location>
        <begin position="278"/>
        <end position="386"/>
    </location>
</feature>
<dbReference type="NCBIfam" id="TIGR01451">
    <property type="entry name" value="B_ant_repeat"/>
    <property type="match status" value="3"/>
</dbReference>
<protein>
    <submittedName>
        <fullName evidence="3">DUF11 domain-containing protein</fullName>
    </submittedName>
</protein>
<dbReference type="Pfam" id="PF24346">
    <property type="entry name" value="DUF7507"/>
    <property type="match status" value="3"/>
</dbReference>
<evidence type="ECO:0000313" key="3">
    <source>
        <dbReference type="EMBL" id="NZA03427.1"/>
    </source>
</evidence>
<feature type="domain" description="DUF7507" evidence="1">
    <location>
        <begin position="404"/>
        <end position="510"/>
    </location>
</feature>
<dbReference type="EMBL" id="JACCKX010000001">
    <property type="protein sequence ID" value="NZA03268.1"/>
    <property type="molecule type" value="Genomic_DNA"/>
</dbReference>
<evidence type="ECO:0000313" key="4">
    <source>
        <dbReference type="Proteomes" id="UP000589716"/>
    </source>
</evidence>
<accession>A0A853IZP3</accession>
<comment type="caution">
    <text evidence="3">The sequence shown here is derived from an EMBL/GenBank/DDBJ whole genome shotgun (WGS) entry which is preliminary data.</text>
</comment>
<dbReference type="RefSeq" id="WP_180551513.1">
    <property type="nucleotide sequence ID" value="NZ_JACCKX010000001.1"/>
</dbReference>
<sequence length="562" mass="55287">MPGDKITYAIYMSNPTNFDNASITVDDLDCPATTLTLKKHWAGATVGNTATLTATRVAGTPAVRTQIDSLSSTATAAANAPGGQTTTDATPTTVFAGDVIELAETFTPATATYHAGLQCTGDVGLSGFTLTVGALGAGAAPIVCTFSNSLSAQPSLVVGKDIAGVADTNDNGVTGDAGDLVTYAFTVRNNGNVALTGVSLTDPLAGLSALAITWPDPANPGTLPVNTEATATATYTLTPADAASGQMSNTVTATANPVGGVTPRGSDSITQPVLPTPAPQLTLAKTAAVADTNGNGSQGDAGDVVTYTLTATNAGNVPLSGVVLTDPLAGLSTLTITWPDAANPGTLPVGAQATATATYTLSVTDATAGQVSNTASVTADPVNGKVAVPPATATASQPVLPTPAPQLTLAKTAAVADTNGNGTQGDAGDVVTYTLTATNAGNVPLSGVVLTDPLAGLSTLTITWPDAANPGTLPVGAQATATATYTLNAADVTAGQVSNTATATADPVNGLVAVPPATGTASVSTRAAPQGVTAVPVNHPLARWLLVGAVAWLGRRAWAGRK</sequence>
<reference evidence="3 4" key="1">
    <citation type="submission" date="2020-07" db="EMBL/GenBank/DDBJ databases">
        <authorList>
            <person name="Maaloum M."/>
        </authorList>
    </citation>
    <scope>NUCLEOTIDE SEQUENCE [LARGE SCALE GENOMIC DNA]</scope>
    <source>
        <strain evidence="3 4">GCS-AN-3</strain>
    </source>
</reference>